<dbReference type="KEGG" id="mcaa:R3L15_10140"/>
<keyword evidence="4" id="KW-1185">Reference proteome</keyword>
<name>A0AAU6NXP2_9FLAO</name>
<accession>A0AAU6NXP2</accession>
<evidence type="ECO:0008006" key="5">
    <source>
        <dbReference type="Google" id="ProtNLM"/>
    </source>
</evidence>
<gene>
    <name evidence="3" type="ORF">R3L15_10140</name>
    <name evidence="2" type="ORF">R3L16_11445</name>
</gene>
<keyword evidence="1" id="KW-0732">Signal</keyword>
<feature type="signal peptide" evidence="1">
    <location>
        <begin position="1"/>
        <end position="24"/>
    </location>
</feature>
<feature type="chain" id="PRO_5044712777" description="Lipoprotein" evidence="1">
    <location>
        <begin position="25"/>
        <end position="220"/>
    </location>
</feature>
<evidence type="ECO:0000313" key="2">
    <source>
        <dbReference type="EMBL" id="WXA02358.1"/>
    </source>
</evidence>
<dbReference type="PROSITE" id="PS51257">
    <property type="entry name" value="PROKAR_LIPOPROTEIN"/>
    <property type="match status" value="1"/>
</dbReference>
<organism evidence="2 4">
    <name type="scientific">Mangrovimonas cancribranchiae</name>
    <dbReference type="NCBI Taxonomy" id="3080055"/>
    <lineage>
        <taxon>Bacteria</taxon>
        <taxon>Pseudomonadati</taxon>
        <taxon>Bacteroidota</taxon>
        <taxon>Flavobacteriia</taxon>
        <taxon>Flavobacteriales</taxon>
        <taxon>Flavobacteriaceae</taxon>
        <taxon>Mangrovimonas</taxon>
    </lineage>
</organism>
<dbReference type="Proteomes" id="UP001368318">
    <property type="component" value="Chromosome"/>
</dbReference>
<dbReference type="EMBL" id="CP136924">
    <property type="protein sequence ID" value="WXA02358.1"/>
    <property type="molecule type" value="Genomic_DNA"/>
</dbReference>
<dbReference type="RefSeq" id="WP_338731494.1">
    <property type="nucleotide sequence ID" value="NZ_CP136924.1"/>
</dbReference>
<dbReference type="EMBL" id="CP136925">
    <property type="protein sequence ID" value="WXA12480.1"/>
    <property type="molecule type" value="Genomic_DNA"/>
</dbReference>
<evidence type="ECO:0000313" key="4">
    <source>
        <dbReference type="Proteomes" id="UP001368318"/>
    </source>
</evidence>
<protein>
    <recommendedName>
        <fullName evidence="5">Lipoprotein</fullName>
    </recommendedName>
</protein>
<proteinExistence type="predicted"/>
<reference evidence="2 4" key="1">
    <citation type="submission" date="2023-10" db="EMBL/GenBank/DDBJ databases">
        <title>Culture-based analysis of two novel bacteria associated with mangrove crab gills.</title>
        <authorList>
            <person name="Yang X."/>
            <person name="Garuglieri E."/>
            <person name="Van Goethem M.W."/>
            <person name="Fusi M."/>
            <person name="Marasco R."/>
            <person name="Daffonchio D.G."/>
        </authorList>
    </citation>
    <scope>NUCLEOTIDE SEQUENCE [LARGE SCALE GENOMIC DNA]</scope>
    <source>
        <strain evidence="3">UG2-1</strain>
        <strain evidence="2">UG2-2</strain>
        <strain evidence="4">UG2_2</strain>
    </source>
</reference>
<evidence type="ECO:0000256" key="1">
    <source>
        <dbReference type="SAM" id="SignalP"/>
    </source>
</evidence>
<evidence type="ECO:0000313" key="3">
    <source>
        <dbReference type="EMBL" id="WXA12480.1"/>
    </source>
</evidence>
<sequence length="220" mass="25784">MMTKTKRINIIFILLILFSCDSNVDQNLFDSEQKEEVLNYFEASELFFEVENNLYILNIIGSKIDNAYILEENSKVIALKICQILKEKPEISFNTEIIVKLEGKYNNSYNYKLFHLAEIQEGLESVEKSINHLKNNKVLLEDFYIDLNCNDKPIIANEIDWDKIQNVNLINFEIAEFDMCDQIIESVLYRINLLPLNINIWVYYYPKDHKIIAIGLPQGS</sequence>
<dbReference type="AlphaFoldDB" id="A0AAU6NXP2"/>